<feature type="domain" description="GIY-YIG catalytic" evidence="1">
    <location>
        <begin position="56"/>
        <end position="177"/>
    </location>
</feature>
<evidence type="ECO:0000313" key="3">
    <source>
        <dbReference type="Proteomes" id="UP000433406"/>
    </source>
</evidence>
<sequence length="390" mass="42349">MADDIVTAALESLAAGKLCRSAAVDLVPRSPGLYAFHGDGAAWSSLGLVPDFESQPLYVGKAERSLNGRDVGTHFATGKTGSSTVRRSLAALLVDELLLIAVPRNQTKPDGSANFALDSASDERLSAWMDERLALSTWVKPDGVVVDEVETEVVRRLRPPLNLDKVGEPRTRLREARRRMADVARAWGPALPAADEAQGFVAPEVPELSGSESFDGLDACVTDFWRFAMSDLRTNAVRGYLAEFLVARAVGATGRRVEWDPYDVTAPDGTRIEVKSAGYLQAWAQRKLSTPMFRVAAASAWNAETGSWSAERQFNADVYVFCLQTAKTHEDYDPLDVSQWQFYVADRMRIERRSAVSMGLPALAALAGQPVLYADLRAAVVAAAEAGRVS</sequence>
<proteinExistence type="predicted"/>
<protein>
    <recommendedName>
        <fullName evidence="1">GIY-YIG catalytic domain-containing protein</fullName>
    </recommendedName>
</protein>
<evidence type="ECO:0000259" key="1">
    <source>
        <dbReference type="Pfam" id="PF20815"/>
    </source>
</evidence>
<dbReference type="RefSeq" id="WP_154615189.1">
    <property type="nucleotide sequence ID" value="NZ_CP053660.1"/>
</dbReference>
<name>A0A6I3JCA7_9ACTN</name>
<gene>
    <name evidence="2" type="ORF">GGQ22_11550</name>
</gene>
<comment type="caution">
    <text evidence="2">The sequence shown here is derived from an EMBL/GenBank/DDBJ whole genome shotgun (WGS) entry which is preliminary data.</text>
</comment>
<organism evidence="2 3">
    <name type="scientific">Nocardioides marmotae</name>
    <dbReference type="NCBI Taxonomy" id="2663857"/>
    <lineage>
        <taxon>Bacteria</taxon>
        <taxon>Bacillati</taxon>
        <taxon>Actinomycetota</taxon>
        <taxon>Actinomycetes</taxon>
        <taxon>Propionibacteriales</taxon>
        <taxon>Nocardioidaceae</taxon>
        <taxon>Nocardioides</taxon>
    </lineage>
</organism>
<evidence type="ECO:0000313" key="2">
    <source>
        <dbReference type="EMBL" id="MTB95721.1"/>
    </source>
</evidence>
<accession>A0A6I3JCA7</accession>
<dbReference type="Pfam" id="PF20815">
    <property type="entry name" value="GIY_YIG_2"/>
    <property type="match status" value="1"/>
</dbReference>
<dbReference type="Proteomes" id="UP000433406">
    <property type="component" value="Unassembled WGS sequence"/>
</dbReference>
<dbReference type="InterPro" id="IPR049311">
    <property type="entry name" value="GIY_YIG_cat"/>
</dbReference>
<keyword evidence="3" id="KW-1185">Reference proteome</keyword>
<dbReference type="EMBL" id="WLCI01000012">
    <property type="protein sequence ID" value="MTB95721.1"/>
    <property type="molecule type" value="Genomic_DNA"/>
</dbReference>
<dbReference type="AlphaFoldDB" id="A0A6I3JCA7"/>
<reference evidence="2 3" key="1">
    <citation type="submission" date="2019-10" db="EMBL/GenBank/DDBJ databases">
        <title>Nocardioides novel species isolated from the excrement of Marmot.</title>
        <authorList>
            <person name="Zhang G."/>
        </authorList>
    </citation>
    <scope>NUCLEOTIDE SEQUENCE [LARGE SCALE GENOMIC DNA]</scope>
    <source>
        <strain evidence="3">zg-579</strain>
    </source>
</reference>